<evidence type="ECO:0000313" key="2">
    <source>
        <dbReference type="EMBL" id="CAH0033346.1"/>
    </source>
</evidence>
<reference evidence="2" key="1">
    <citation type="submission" date="2021-10" db="EMBL/GenBank/DDBJ databases">
        <authorList>
            <person name="Piombo E."/>
        </authorList>
    </citation>
    <scope>NUCLEOTIDE SEQUENCE</scope>
</reference>
<dbReference type="AlphaFoldDB" id="A0A9N9VVS3"/>
<feature type="coiled-coil region" evidence="1">
    <location>
        <begin position="80"/>
        <end position="114"/>
    </location>
</feature>
<keyword evidence="3" id="KW-1185">Reference proteome</keyword>
<name>A0A9N9VVS3_9HYPO</name>
<evidence type="ECO:0000313" key="3">
    <source>
        <dbReference type="Proteomes" id="UP000696573"/>
    </source>
</evidence>
<gene>
    <name evidence="2" type="ORF">CRHIZ90672A_00008686</name>
</gene>
<comment type="caution">
    <text evidence="2">The sequence shown here is derived from an EMBL/GenBank/DDBJ whole genome shotgun (WGS) entry which is preliminary data.</text>
</comment>
<dbReference type="OrthoDB" id="5393537at2759"/>
<accession>A0A9N9VVS3</accession>
<proteinExistence type="predicted"/>
<dbReference type="Proteomes" id="UP000696573">
    <property type="component" value="Unassembled WGS sequence"/>
</dbReference>
<evidence type="ECO:0000256" key="1">
    <source>
        <dbReference type="SAM" id="Coils"/>
    </source>
</evidence>
<protein>
    <submittedName>
        <fullName evidence="2">Uncharacterized protein</fullName>
    </submittedName>
</protein>
<sequence>DTTMSKAQALAEPSRDNCAPGTALIDTEAQVVCHNRRGIVSGVHMIFGTIDKVRQIISTLFGSRAVPVSGVSPHVAVTIRKALADDIKKKENQIREAHSQLDRLIQQNEFLTKELVKRDNDLRKTHMQLSTAKEKGTKLRAILLEKTNFDRVSDHEIKDKFLSIRQKAQAISRSSTYDLSMLDPAIWGHLTVQDRKNIIMSGIFDLLQCYILNSRVFCQYQLLYDQPDPNPRYDIEVALSDIETILEHNHVDETLIVNWRIATMDCLSELIGSSPRHKIVAHEIFADFALLISPKSGTREQNELREQFQTICDEAWEVAMIMRRSREGHKCFVPPTGTTKCLFNAYESLVEPITVEGGKNEDGSDEIAYSLFGALVKGAQCHWEATGEGVLEKAQVVLKRREHAFACVPSSDHEAA</sequence>
<organism evidence="2 3">
    <name type="scientific">Clonostachys rhizophaga</name>
    <dbReference type="NCBI Taxonomy" id="160324"/>
    <lineage>
        <taxon>Eukaryota</taxon>
        <taxon>Fungi</taxon>
        <taxon>Dikarya</taxon>
        <taxon>Ascomycota</taxon>
        <taxon>Pezizomycotina</taxon>
        <taxon>Sordariomycetes</taxon>
        <taxon>Hypocreomycetidae</taxon>
        <taxon>Hypocreales</taxon>
        <taxon>Bionectriaceae</taxon>
        <taxon>Clonostachys</taxon>
    </lineage>
</organism>
<dbReference type="EMBL" id="CABFNQ020000747">
    <property type="protein sequence ID" value="CAH0033346.1"/>
    <property type="molecule type" value="Genomic_DNA"/>
</dbReference>
<feature type="non-terminal residue" evidence="2">
    <location>
        <position position="1"/>
    </location>
</feature>
<keyword evidence="1" id="KW-0175">Coiled coil</keyword>